<proteinExistence type="predicted"/>
<keyword evidence="3" id="KW-1185">Reference proteome</keyword>
<name>A0A6A6WKJ7_9PEZI</name>
<dbReference type="PANTHER" id="PTHR43586:SF21">
    <property type="entry name" value="PYRIDOXAL PHOSPHATE (PLP)-DEPENDENT ASPARTATE AMINOTRANSFERASE SUPERFAMILY"/>
    <property type="match status" value="1"/>
</dbReference>
<dbReference type="GeneID" id="54480014"/>
<gene>
    <name evidence="2" type="ORF">EJ05DRAFT_10440</name>
</gene>
<dbReference type="InterPro" id="IPR015421">
    <property type="entry name" value="PyrdxlP-dep_Trfase_major"/>
</dbReference>
<dbReference type="SUPFAM" id="SSF53383">
    <property type="entry name" value="PLP-dependent transferases"/>
    <property type="match status" value="1"/>
</dbReference>
<reference evidence="2" key="1">
    <citation type="journal article" date="2020" name="Stud. Mycol.">
        <title>101 Dothideomycetes genomes: a test case for predicting lifestyles and emergence of pathogens.</title>
        <authorList>
            <person name="Haridas S."/>
            <person name="Albert R."/>
            <person name="Binder M."/>
            <person name="Bloem J."/>
            <person name="Labutti K."/>
            <person name="Salamov A."/>
            <person name="Andreopoulos B."/>
            <person name="Baker S."/>
            <person name="Barry K."/>
            <person name="Bills G."/>
            <person name="Bluhm B."/>
            <person name="Cannon C."/>
            <person name="Castanera R."/>
            <person name="Culley D."/>
            <person name="Daum C."/>
            <person name="Ezra D."/>
            <person name="Gonzalez J."/>
            <person name="Henrissat B."/>
            <person name="Kuo A."/>
            <person name="Liang C."/>
            <person name="Lipzen A."/>
            <person name="Lutzoni F."/>
            <person name="Magnuson J."/>
            <person name="Mondo S."/>
            <person name="Nolan M."/>
            <person name="Ohm R."/>
            <person name="Pangilinan J."/>
            <person name="Park H.-J."/>
            <person name="Ramirez L."/>
            <person name="Alfaro M."/>
            <person name="Sun H."/>
            <person name="Tritt A."/>
            <person name="Yoshinaga Y."/>
            <person name="Zwiers L.-H."/>
            <person name="Turgeon B."/>
            <person name="Goodwin S."/>
            <person name="Spatafora J."/>
            <person name="Crous P."/>
            <person name="Grigoriev I."/>
        </authorList>
    </citation>
    <scope>NUCLEOTIDE SEQUENCE</scope>
    <source>
        <strain evidence="2">CBS 121739</strain>
    </source>
</reference>
<dbReference type="InterPro" id="IPR015422">
    <property type="entry name" value="PyrdxlP-dep_Trfase_small"/>
</dbReference>
<evidence type="ECO:0000259" key="1">
    <source>
        <dbReference type="Pfam" id="PF00266"/>
    </source>
</evidence>
<evidence type="ECO:0000313" key="3">
    <source>
        <dbReference type="Proteomes" id="UP000799437"/>
    </source>
</evidence>
<dbReference type="Gene3D" id="3.90.1150.10">
    <property type="entry name" value="Aspartate Aminotransferase, domain 1"/>
    <property type="match status" value="1"/>
</dbReference>
<organism evidence="2 3">
    <name type="scientific">Pseudovirgaria hyperparasitica</name>
    <dbReference type="NCBI Taxonomy" id="470096"/>
    <lineage>
        <taxon>Eukaryota</taxon>
        <taxon>Fungi</taxon>
        <taxon>Dikarya</taxon>
        <taxon>Ascomycota</taxon>
        <taxon>Pezizomycotina</taxon>
        <taxon>Dothideomycetes</taxon>
        <taxon>Dothideomycetes incertae sedis</taxon>
        <taxon>Acrospermales</taxon>
        <taxon>Acrospermaceae</taxon>
        <taxon>Pseudovirgaria</taxon>
    </lineage>
</organism>
<dbReference type="RefSeq" id="XP_033605166.1">
    <property type="nucleotide sequence ID" value="XM_033738960.1"/>
</dbReference>
<protein>
    <submittedName>
        <fullName evidence="2">PLP-dependent transferase</fullName>
    </submittedName>
</protein>
<dbReference type="InterPro" id="IPR015424">
    <property type="entry name" value="PyrdxlP-dep_Trfase"/>
</dbReference>
<sequence>MASKFDVATARKAFPALAQQQVYMDNAGGTQTLSSVADSIHTYLLSTNVQLGATYPVSATSTRQYNEGYAAAAGYINADVNEVVLGGATTQLFANLATSLYSFFSPGDEIILSLLDHEANIGAWVRMAALLKLSIVWWKGSYDTSKYNPVHAPDNLIPLLTPRTKFVACTHTSNILGSIHDIAALSKTIKTHAPGALFCVDGVAYAPHRAVDVKALGVDFYCFSWYKVYGPHISMLYASSAAQKYMTSQGHYFKGAPETQSLDTKLGHAGSSYELVASIPHIVSYLSPAKETWDAIAAHEEELTKPIIEFLEKDKRVQIVGQPVADKELRVPVISFWVEGWKSEDVVLEVEKRSAYGFRWGHMYTHRLVEGLWGKGDDGAVRISLVHYNTLEEVQGLLKVLGEVLKA</sequence>
<dbReference type="OrthoDB" id="420046at2759"/>
<dbReference type="Gene3D" id="3.40.640.10">
    <property type="entry name" value="Type I PLP-dependent aspartate aminotransferase-like (Major domain)"/>
    <property type="match status" value="1"/>
</dbReference>
<dbReference type="GO" id="GO:0016740">
    <property type="term" value="F:transferase activity"/>
    <property type="evidence" value="ECO:0007669"/>
    <property type="project" value="UniProtKB-KW"/>
</dbReference>
<dbReference type="PANTHER" id="PTHR43586">
    <property type="entry name" value="CYSTEINE DESULFURASE"/>
    <property type="match status" value="1"/>
</dbReference>
<evidence type="ECO:0000313" key="2">
    <source>
        <dbReference type="EMBL" id="KAF2762715.1"/>
    </source>
</evidence>
<feature type="domain" description="Aminotransferase class V" evidence="1">
    <location>
        <begin position="22"/>
        <end position="396"/>
    </location>
</feature>
<keyword evidence="2" id="KW-0808">Transferase</keyword>
<dbReference type="Proteomes" id="UP000799437">
    <property type="component" value="Unassembled WGS sequence"/>
</dbReference>
<dbReference type="Pfam" id="PF00266">
    <property type="entry name" value="Aminotran_5"/>
    <property type="match status" value="1"/>
</dbReference>
<dbReference type="AlphaFoldDB" id="A0A6A6WKJ7"/>
<accession>A0A6A6WKJ7</accession>
<dbReference type="InterPro" id="IPR000192">
    <property type="entry name" value="Aminotrans_V_dom"/>
</dbReference>
<dbReference type="EMBL" id="ML996565">
    <property type="protein sequence ID" value="KAF2762715.1"/>
    <property type="molecule type" value="Genomic_DNA"/>
</dbReference>